<evidence type="ECO:0000256" key="5">
    <source>
        <dbReference type="ARBA" id="ARBA00022679"/>
    </source>
</evidence>
<feature type="region of interest" description="Disordered" evidence="15">
    <location>
        <begin position="652"/>
        <end position="682"/>
    </location>
</feature>
<dbReference type="SMART" id="SM00220">
    <property type="entry name" value="S_TKc"/>
    <property type="match status" value="1"/>
</dbReference>
<evidence type="ECO:0000256" key="14">
    <source>
        <dbReference type="SAM" id="Coils"/>
    </source>
</evidence>
<feature type="domain" description="Protein kinase" evidence="16">
    <location>
        <begin position="73"/>
        <end position="335"/>
    </location>
</feature>
<dbReference type="Proteomes" id="UP000241394">
    <property type="component" value="Chromosome LG24"/>
</dbReference>
<dbReference type="InterPro" id="IPR000719">
    <property type="entry name" value="Prot_kinase_dom"/>
</dbReference>
<evidence type="ECO:0000256" key="3">
    <source>
        <dbReference type="ARBA" id="ARBA00022499"/>
    </source>
</evidence>
<keyword evidence="3" id="KW-1017">Isopeptide bond</keyword>
<dbReference type="Gene3D" id="1.10.510.10">
    <property type="entry name" value="Transferase(Phosphotransferase) domain 1"/>
    <property type="match status" value="1"/>
</dbReference>
<keyword evidence="18" id="KW-1185">Reference proteome</keyword>
<sequence length="682" mass="75434">MQDFIGSVRRSLLFKPSGGDDGDGFGGFVEKIGSSIRNSRIGLFSKPLIPALPPIAKADAIKAKKEDAPLIRWRKGELIGCGAFGRVYMGMNLDSGELLAVKQVSIAANSASNEKTQAHIRELEEEVKLLKNLSHPNIVRYLGTAREDESLNILLEFVPGGSISSLLGKFGSFPESVIRMYTKQLLLGLEYLHKNGIIHRDIKGANILVDNKGCIKLADFGASKKVVELATMTGAKSMKGTPYWMAPEVILQTGHSFSADIWSVGCTVIEMATGKPPWSQQYQEVAALFHIGTTKSHPPIPEHLSVEAKDFLLKCLQKEPNLRHAASDLLQHPFVIGEYQETYPVLRASVMENSGKRTTTPEMDLKNSTTYLRLKDDHNSVRCSTIYPEKFSRSSPLFGSSNFDDDVCQIDDADDLVLGASGKFDSALLTDDLSKSFNPMSEPNDDWPCKFDGSPELDKNRVHLFPSQTINKAANSPGTSGNEDNDFTILGGPLVTEDDDEVTETKIRAFLDEKALDLKKLQTPLYEEFYNSLNAASSPSAVGTENKENFTNNLSLPPKSRSPKQVPSRRLSSAVYVAYTASSVTHSKCVSSIGAESDQTLPEVQPPKPSEWKELLLEAQQEPISPSSSFSERQRRWEEELYEELERKREMMRQAGVVKTSSPKDRVVNRHKDRSRFASPGK</sequence>
<keyword evidence="10 14" id="KW-0175">Coiled coil</keyword>
<feature type="coiled-coil region" evidence="14">
    <location>
        <begin position="106"/>
        <end position="133"/>
    </location>
</feature>
<dbReference type="FunCoup" id="A0A2R6PK55">
    <property type="interactions" value="803"/>
</dbReference>
<dbReference type="EC" id="2.7.11.25" evidence="2"/>
<dbReference type="Gramene" id="PSR92715">
    <property type="protein sequence ID" value="PSR92715"/>
    <property type="gene ID" value="CEY00_Acc27314"/>
</dbReference>
<organism evidence="17 18">
    <name type="scientific">Actinidia chinensis var. chinensis</name>
    <name type="common">Chinese soft-hair kiwi</name>
    <dbReference type="NCBI Taxonomy" id="1590841"/>
    <lineage>
        <taxon>Eukaryota</taxon>
        <taxon>Viridiplantae</taxon>
        <taxon>Streptophyta</taxon>
        <taxon>Embryophyta</taxon>
        <taxon>Tracheophyta</taxon>
        <taxon>Spermatophyta</taxon>
        <taxon>Magnoliopsida</taxon>
        <taxon>eudicotyledons</taxon>
        <taxon>Gunneridae</taxon>
        <taxon>Pentapetalae</taxon>
        <taxon>asterids</taxon>
        <taxon>Ericales</taxon>
        <taxon>Actinidiaceae</taxon>
        <taxon>Actinidia</taxon>
    </lineage>
</organism>
<comment type="catalytic activity">
    <reaction evidence="12">
        <text>L-seryl-[protein] + ATP = O-phospho-L-seryl-[protein] + ADP + H(+)</text>
        <dbReference type="Rhea" id="RHEA:17989"/>
        <dbReference type="Rhea" id="RHEA-COMP:9863"/>
        <dbReference type="Rhea" id="RHEA-COMP:11604"/>
        <dbReference type="ChEBI" id="CHEBI:15378"/>
        <dbReference type="ChEBI" id="CHEBI:29999"/>
        <dbReference type="ChEBI" id="CHEBI:30616"/>
        <dbReference type="ChEBI" id="CHEBI:83421"/>
        <dbReference type="ChEBI" id="CHEBI:456216"/>
        <dbReference type="EC" id="2.7.11.25"/>
    </reaction>
</comment>
<comment type="catalytic activity">
    <reaction evidence="11">
        <text>L-threonyl-[protein] + ATP = O-phospho-L-threonyl-[protein] + ADP + H(+)</text>
        <dbReference type="Rhea" id="RHEA:46608"/>
        <dbReference type="Rhea" id="RHEA-COMP:11060"/>
        <dbReference type="Rhea" id="RHEA-COMP:11605"/>
        <dbReference type="ChEBI" id="CHEBI:15378"/>
        <dbReference type="ChEBI" id="CHEBI:30013"/>
        <dbReference type="ChEBI" id="CHEBI:30616"/>
        <dbReference type="ChEBI" id="CHEBI:61977"/>
        <dbReference type="ChEBI" id="CHEBI:456216"/>
        <dbReference type="EC" id="2.7.11.25"/>
    </reaction>
</comment>
<comment type="caution">
    <text evidence="17">The sequence shown here is derived from an EMBL/GenBank/DDBJ whole genome shotgun (WGS) entry which is preliminary data.</text>
</comment>
<keyword evidence="7 17" id="KW-0418">Kinase</keyword>
<evidence type="ECO:0000256" key="6">
    <source>
        <dbReference type="ARBA" id="ARBA00022741"/>
    </source>
</evidence>
<evidence type="ECO:0000256" key="2">
    <source>
        <dbReference type="ARBA" id="ARBA00012406"/>
    </source>
</evidence>
<dbReference type="PANTHER" id="PTHR48016:SF56">
    <property type="entry name" value="MAPKK KINASE"/>
    <property type="match status" value="1"/>
</dbReference>
<dbReference type="OMA" id="GEYNETH"/>
<dbReference type="AlphaFoldDB" id="A0A2R6PK55"/>
<reference evidence="18" key="2">
    <citation type="journal article" date="2018" name="BMC Genomics">
        <title>A manually annotated Actinidia chinensis var. chinensis (kiwifruit) genome highlights the challenges associated with draft genomes and gene prediction in plants.</title>
        <authorList>
            <person name="Pilkington S.M."/>
            <person name="Crowhurst R."/>
            <person name="Hilario E."/>
            <person name="Nardozza S."/>
            <person name="Fraser L."/>
            <person name="Peng Y."/>
            <person name="Gunaseelan K."/>
            <person name="Simpson R."/>
            <person name="Tahir J."/>
            <person name="Deroles S.C."/>
            <person name="Templeton K."/>
            <person name="Luo Z."/>
            <person name="Davy M."/>
            <person name="Cheng C."/>
            <person name="McNeilage M."/>
            <person name="Scaglione D."/>
            <person name="Liu Y."/>
            <person name="Zhang Q."/>
            <person name="Datson P."/>
            <person name="De Silva N."/>
            <person name="Gardiner S.E."/>
            <person name="Bassett H."/>
            <person name="Chagne D."/>
            <person name="McCallum J."/>
            <person name="Dzierzon H."/>
            <person name="Deng C."/>
            <person name="Wang Y.Y."/>
            <person name="Barron L."/>
            <person name="Manako K."/>
            <person name="Bowen J."/>
            <person name="Foster T.M."/>
            <person name="Erridge Z.A."/>
            <person name="Tiffin H."/>
            <person name="Waite C.N."/>
            <person name="Davies K.M."/>
            <person name="Grierson E.P."/>
            <person name="Laing W.A."/>
            <person name="Kirk R."/>
            <person name="Chen X."/>
            <person name="Wood M."/>
            <person name="Montefiori M."/>
            <person name="Brummell D.A."/>
            <person name="Schwinn K.E."/>
            <person name="Catanach A."/>
            <person name="Fullerton C."/>
            <person name="Li D."/>
            <person name="Meiyalaghan S."/>
            <person name="Nieuwenhuizen N."/>
            <person name="Read N."/>
            <person name="Prakash R."/>
            <person name="Hunter D."/>
            <person name="Zhang H."/>
            <person name="McKenzie M."/>
            <person name="Knabel M."/>
            <person name="Harris A."/>
            <person name="Allan A.C."/>
            <person name="Gleave A."/>
            <person name="Chen A."/>
            <person name="Janssen B.J."/>
            <person name="Plunkett B."/>
            <person name="Ampomah-Dwamena C."/>
            <person name="Voogd C."/>
            <person name="Leif D."/>
            <person name="Lafferty D."/>
            <person name="Souleyre E.J.F."/>
            <person name="Varkonyi-Gasic E."/>
            <person name="Gambi F."/>
            <person name="Hanley J."/>
            <person name="Yao J.L."/>
            <person name="Cheung J."/>
            <person name="David K.M."/>
            <person name="Warren B."/>
            <person name="Marsh K."/>
            <person name="Snowden K.C."/>
            <person name="Lin-Wang K."/>
            <person name="Brian L."/>
            <person name="Martinez-Sanchez M."/>
            <person name="Wang M."/>
            <person name="Ileperuma N."/>
            <person name="Macnee N."/>
            <person name="Campin R."/>
            <person name="McAtee P."/>
            <person name="Drummond R.S.M."/>
            <person name="Espley R.V."/>
            <person name="Ireland H.S."/>
            <person name="Wu R."/>
            <person name="Atkinson R.G."/>
            <person name="Karunairetnam S."/>
            <person name="Bulley S."/>
            <person name="Chunkath S."/>
            <person name="Hanley Z."/>
            <person name="Storey R."/>
            <person name="Thrimawithana A.H."/>
            <person name="Thomson S."/>
            <person name="David C."/>
            <person name="Testolin R."/>
            <person name="Huang H."/>
            <person name="Hellens R.P."/>
            <person name="Schaffer R.J."/>
        </authorList>
    </citation>
    <scope>NUCLEOTIDE SEQUENCE [LARGE SCALE GENOMIC DNA]</scope>
    <source>
        <strain evidence="18">cv. Red5</strain>
    </source>
</reference>
<dbReference type="Pfam" id="PF00069">
    <property type="entry name" value="Pkinase"/>
    <property type="match status" value="1"/>
</dbReference>
<reference evidence="17 18" key="1">
    <citation type="submission" date="2017-07" db="EMBL/GenBank/DDBJ databases">
        <title>An improved, manually edited Actinidia chinensis var. chinensis (kiwifruit) genome highlights the challenges associated with draft genomes and gene prediction in plants.</title>
        <authorList>
            <person name="Pilkington S."/>
            <person name="Crowhurst R."/>
            <person name="Hilario E."/>
            <person name="Nardozza S."/>
            <person name="Fraser L."/>
            <person name="Peng Y."/>
            <person name="Gunaseelan K."/>
            <person name="Simpson R."/>
            <person name="Tahir J."/>
            <person name="Deroles S."/>
            <person name="Templeton K."/>
            <person name="Luo Z."/>
            <person name="Davy M."/>
            <person name="Cheng C."/>
            <person name="Mcneilage M."/>
            <person name="Scaglione D."/>
            <person name="Liu Y."/>
            <person name="Zhang Q."/>
            <person name="Datson P."/>
            <person name="De Silva N."/>
            <person name="Gardiner S."/>
            <person name="Bassett H."/>
            <person name="Chagne D."/>
            <person name="Mccallum J."/>
            <person name="Dzierzon H."/>
            <person name="Deng C."/>
            <person name="Wang Y.-Y."/>
            <person name="Barron N."/>
            <person name="Manako K."/>
            <person name="Bowen J."/>
            <person name="Foster T."/>
            <person name="Erridge Z."/>
            <person name="Tiffin H."/>
            <person name="Waite C."/>
            <person name="Davies K."/>
            <person name="Grierson E."/>
            <person name="Laing W."/>
            <person name="Kirk R."/>
            <person name="Chen X."/>
            <person name="Wood M."/>
            <person name="Montefiori M."/>
            <person name="Brummell D."/>
            <person name="Schwinn K."/>
            <person name="Catanach A."/>
            <person name="Fullerton C."/>
            <person name="Li D."/>
            <person name="Meiyalaghan S."/>
            <person name="Nieuwenhuizen N."/>
            <person name="Read N."/>
            <person name="Prakash R."/>
            <person name="Hunter D."/>
            <person name="Zhang H."/>
            <person name="Mckenzie M."/>
            <person name="Knabel M."/>
            <person name="Harris A."/>
            <person name="Allan A."/>
            <person name="Chen A."/>
            <person name="Janssen B."/>
            <person name="Plunkett B."/>
            <person name="Dwamena C."/>
            <person name="Voogd C."/>
            <person name="Leif D."/>
            <person name="Lafferty D."/>
            <person name="Souleyre E."/>
            <person name="Varkonyi-Gasic E."/>
            <person name="Gambi F."/>
            <person name="Hanley J."/>
            <person name="Yao J.-L."/>
            <person name="Cheung J."/>
            <person name="David K."/>
            <person name="Warren B."/>
            <person name="Marsh K."/>
            <person name="Snowden K."/>
            <person name="Lin-Wang K."/>
            <person name="Brian L."/>
            <person name="Martinez-Sanchez M."/>
            <person name="Wang M."/>
            <person name="Ileperuma N."/>
            <person name="Macnee N."/>
            <person name="Campin R."/>
            <person name="Mcatee P."/>
            <person name="Drummond R."/>
            <person name="Espley R."/>
            <person name="Ireland H."/>
            <person name="Wu R."/>
            <person name="Atkinson R."/>
            <person name="Karunairetnam S."/>
            <person name="Bulley S."/>
            <person name="Chunkath S."/>
            <person name="Hanley Z."/>
            <person name="Storey R."/>
            <person name="Thrimawithana A."/>
            <person name="Thomson S."/>
            <person name="David C."/>
            <person name="Testolin R."/>
        </authorList>
    </citation>
    <scope>NUCLEOTIDE SEQUENCE [LARGE SCALE GENOMIC DNA]</scope>
    <source>
        <strain evidence="18">cv. Red5</strain>
        <tissue evidence="17">Young leaf</tissue>
    </source>
</reference>
<evidence type="ECO:0000259" key="16">
    <source>
        <dbReference type="PROSITE" id="PS50011"/>
    </source>
</evidence>
<evidence type="ECO:0000256" key="13">
    <source>
        <dbReference type="PROSITE-ProRule" id="PRU10141"/>
    </source>
</evidence>
<dbReference type="InParanoid" id="A0A2R6PK55"/>
<feature type="binding site" evidence="13">
    <location>
        <position position="102"/>
    </location>
    <ligand>
        <name>ATP</name>
        <dbReference type="ChEBI" id="CHEBI:30616"/>
    </ligand>
</feature>
<dbReference type="CDD" id="cd06606">
    <property type="entry name" value="STKc_MAPKKK"/>
    <property type="match status" value="1"/>
</dbReference>
<dbReference type="OrthoDB" id="266718at2759"/>
<gene>
    <name evidence="17" type="ORF">CEY00_Acc27314</name>
</gene>
<dbReference type="GO" id="GO:0005524">
    <property type="term" value="F:ATP binding"/>
    <property type="evidence" value="ECO:0007669"/>
    <property type="project" value="UniProtKB-UniRule"/>
</dbReference>
<keyword evidence="5" id="KW-0808">Transferase</keyword>
<keyword evidence="6 13" id="KW-0547">Nucleotide-binding</keyword>
<feature type="region of interest" description="Disordered" evidence="15">
    <location>
        <begin position="536"/>
        <end position="568"/>
    </location>
</feature>
<keyword evidence="8 13" id="KW-0067">ATP-binding</keyword>
<name>A0A2R6PK55_ACTCC</name>
<evidence type="ECO:0000256" key="10">
    <source>
        <dbReference type="ARBA" id="ARBA00023054"/>
    </source>
</evidence>
<protein>
    <recommendedName>
        <fullName evidence="2">mitogen-activated protein kinase kinase kinase</fullName>
        <ecNumber evidence="2">2.7.11.25</ecNumber>
    </recommendedName>
</protein>
<dbReference type="GO" id="GO:0004709">
    <property type="term" value="F:MAP kinase kinase kinase activity"/>
    <property type="evidence" value="ECO:0007669"/>
    <property type="project" value="UniProtKB-EC"/>
</dbReference>
<evidence type="ECO:0000256" key="12">
    <source>
        <dbReference type="ARBA" id="ARBA00048329"/>
    </source>
</evidence>
<proteinExistence type="inferred from homology"/>
<evidence type="ECO:0000313" key="18">
    <source>
        <dbReference type="Proteomes" id="UP000241394"/>
    </source>
</evidence>
<dbReference type="GO" id="GO:0005737">
    <property type="term" value="C:cytoplasm"/>
    <property type="evidence" value="ECO:0007669"/>
    <property type="project" value="TreeGrafter"/>
</dbReference>
<dbReference type="PROSITE" id="PS50011">
    <property type="entry name" value="PROTEIN_KINASE_DOM"/>
    <property type="match status" value="1"/>
</dbReference>
<comment type="similarity">
    <text evidence="1">Belongs to the protein kinase superfamily. STE Ser/Thr protein kinase family. MAP kinase kinase kinase subfamily.</text>
</comment>
<evidence type="ECO:0000256" key="8">
    <source>
        <dbReference type="ARBA" id="ARBA00022840"/>
    </source>
</evidence>
<dbReference type="InterPro" id="IPR050538">
    <property type="entry name" value="MAP_kinase_kinase_kinase"/>
</dbReference>
<dbReference type="EMBL" id="NKQK01000024">
    <property type="protein sequence ID" value="PSR92715.1"/>
    <property type="molecule type" value="Genomic_DNA"/>
</dbReference>
<dbReference type="SUPFAM" id="SSF56112">
    <property type="entry name" value="Protein kinase-like (PK-like)"/>
    <property type="match status" value="1"/>
</dbReference>
<dbReference type="InterPro" id="IPR008271">
    <property type="entry name" value="Ser/Thr_kinase_AS"/>
</dbReference>
<feature type="compositionally biased region" description="Polar residues" evidence="15">
    <location>
        <begin position="536"/>
        <end position="555"/>
    </location>
</feature>
<dbReference type="PANTHER" id="PTHR48016">
    <property type="entry name" value="MAP KINASE KINASE KINASE SSK2-RELATED-RELATED"/>
    <property type="match status" value="1"/>
</dbReference>
<evidence type="ECO:0000256" key="11">
    <source>
        <dbReference type="ARBA" id="ARBA00047559"/>
    </source>
</evidence>
<keyword evidence="9" id="KW-0832">Ubl conjugation</keyword>
<evidence type="ECO:0000256" key="1">
    <source>
        <dbReference type="ARBA" id="ARBA00006529"/>
    </source>
</evidence>
<evidence type="ECO:0000256" key="7">
    <source>
        <dbReference type="ARBA" id="ARBA00022777"/>
    </source>
</evidence>
<evidence type="ECO:0000313" key="17">
    <source>
        <dbReference type="EMBL" id="PSR92715.1"/>
    </source>
</evidence>
<keyword evidence="4" id="KW-0723">Serine/threonine-protein kinase</keyword>
<evidence type="ECO:0000256" key="4">
    <source>
        <dbReference type="ARBA" id="ARBA00022527"/>
    </source>
</evidence>
<dbReference type="STRING" id="1590841.A0A2R6PK55"/>
<dbReference type="InterPro" id="IPR017441">
    <property type="entry name" value="Protein_kinase_ATP_BS"/>
</dbReference>
<dbReference type="InterPro" id="IPR011009">
    <property type="entry name" value="Kinase-like_dom_sf"/>
</dbReference>
<dbReference type="PROSITE" id="PS00107">
    <property type="entry name" value="PROTEIN_KINASE_ATP"/>
    <property type="match status" value="1"/>
</dbReference>
<evidence type="ECO:0000256" key="15">
    <source>
        <dbReference type="SAM" id="MobiDB-lite"/>
    </source>
</evidence>
<dbReference type="PROSITE" id="PS00108">
    <property type="entry name" value="PROTEIN_KINASE_ST"/>
    <property type="match status" value="1"/>
</dbReference>
<evidence type="ECO:0000256" key="9">
    <source>
        <dbReference type="ARBA" id="ARBA00022843"/>
    </source>
</evidence>
<dbReference type="FunFam" id="1.10.510.10:FF:000382">
    <property type="entry name" value="Mitogen-activated protein kinase kinase kinase 2"/>
    <property type="match status" value="1"/>
</dbReference>
<dbReference type="FunFam" id="3.30.200.20:FF:000387">
    <property type="entry name" value="Serine/threonine-protein kinase STE11"/>
    <property type="match status" value="1"/>
</dbReference>
<accession>A0A2R6PK55</accession>